<organism evidence="7 8">
    <name type="scientific">Muntiacus muntjak</name>
    <name type="common">Barking deer</name>
    <name type="synonym">Indian muntjac</name>
    <dbReference type="NCBI Taxonomy" id="9888"/>
    <lineage>
        <taxon>Eukaryota</taxon>
        <taxon>Metazoa</taxon>
        <taxon>Chordata</taxon>
        <taxon>Craniata</taxon>
        <taxon>Vertebrata</taxon>
        <taxon>Euteleostomi</taxon>
        <taxon>Mammalia</taxon>
        <taxon>Eutheria</taxon>
        <taxon>Laurasiatheria</taxon>
        <taxon>Artiodactyla</taxon>
        <taxon>Ruminantia</taxon>
        <taxon>Pecora</taxon>
        <taxon>Cervidae</taxon>
        <taxon>Muntiacinae</taxon>
        <taxon>Muntiacus</taxon>
    </lineage>
</organism>
<dbReference type="GO" id="GO:0046982">
    <property type="term" value="F:protein heterodimerization activity"/>
    <property type="evidence" value="ECO:0007669"/>
    <property type="project" value="InterPro"/>
</dbReference>
<proteinExistence type="inferred from homology"/>
<feature type="compositionally biased region" description="Polar residues" evidence="6">
    <location>
        <begin position="127"/>
        <end position="137"/>
    </location>
</feature>
<dbReference type="GO" id="GO:0051123">
    <property type="term" value="P:RNA polymerase II preinitiation complex assembly"/>
    <property type="evidence" value="ECO:0007669"/>
    <property type="project" value="TreeGrafter"/>
</dbReference>
<dbReference type="InterPro" id="IPR003162">
    <property type="entry name" value="TFIID-31"/>
</dbReference>
<dbReference type="GO" id="GO:0005669">
    <property type="term" value="C:transcription factor TFIID complex"/>
    <property type="evidence" value="ECO:0007669"/>
    <property type="project" value="TreeGrafter"/>
</dbReference>
<dbReference type="Pfam" id="PF02291">
    <property type="entry name" value="TFIID-31kDa"/>
    <property type="match status" value="1"/>
</dbReference>
<dbReference type="GO" id="GO:0003713">
    <property type="term" value="F:transcription coactivator activity"/>
    <property type="evidence" value="ECO:0007669"/>
    <property type="project" value="TreeGrafter"/>
</dbReference>
<gene>
    <name evidence="7" type="ORF">FD754_010236</name>
</gene>
<reference evidence="7 8" key="1">
    <citation type="submission" date="2019-06" db="EMBL/GenBank/DDBJ databases">
        <title>Discovery of a novel chromosome fission-fusion reversal in muntjac.</title>
        <authorList>
            <person name="Mudd A.B."/>
            <person name="Bredeson J.V."/>
            <person name="Baum R."/>
            <person name="Hockemeyer D."/>
            <person name="Rokhsar D.S."/>
        </authorList>
    </citation>
    <scope>NUCLEOTIDE SEQUENCE [LARGE SCALE GENOMIC DNA]</scope>
    <source>
        <strain evidence="7">UTSW_UCB_Mm</strain>
        <tissue evidence="7">Fibroblast cell line</tissue>
    </source>
</reference>
<protein>
    <submittedName>
        <fullName evidence="7">Uncharacterized protein</fullName>
    </submittedName>
</protein>
<dbReference type="GO" id="GO:0000124">
    <property type="term" value="C:SAGA complex"/>
    <property type="evidence" value="ECO:0007669"/>
    <property type="project" value="TreeGrafter"/>
</dbReference>
<dbReference type="Gene3D" id="1.10.20.10">
    <property type="entry name" value="Histone, subunit A"/>
    <property type="match status" value="1"/>
</dbReference>
<evidence type="ECO:0000313" key="7">
    <source>
        <dbReference type="EMBL" id="KAB0366080.1"/>
    </source>
</evidence>
<keyword evidence="5" id="KW-0539">Nucleus</keyword>
<dbReference type="CDD" id="cd07979">
    <property type="entry name" value="HFD_TAF9"/>
    <property type="match status" value="1"/>
</dbReference>
<dbReference type="PANTHER" id="PTHR48068">
    <property type="entry name" value="TAF9 RNA POLYMERASE II, TATA BOX-BINDING PROTEIN (TBP)-ASSOCIATED FACTOR"/>
    <property type="match status" value="1"/>
</dbReference>
<evidence type="ECO:0000256" key="1">
    <source>
        <dbReference type="ARBA" id="ARBA00004123"/>
    </source>
</evidence>
<evidence type="ECO:0000256" key="5">
    <source>
        <dbReference type="ARBA" id="ARBA00023242"/>
    </source>
</evidence>
<name>A0A5N3WW82_MUNMU</name>
<keyword evidence="3" id="KW-0805">Transcription regulation</keyword>
<dbReference type="InterPro" id="IPR009072">
    <property type="entry name" value="Histone-fold"/>
</dbReference>
<dbReference type="Proteomes" id="UP000326458">
    <property type="component" value="Unassembled WGS sequence"/>
</dbReference>
<evidence type="ECO:0000313" key="8">
    <source>
        <dbReference type="Proteomes" id="UP000326458"/>
    </source>
</evidence>
<evidence type="ECO:0000256" key="6">
    <source>
        <dbReference type="SAM" id="MobiDB-lite"/>
    </source>
</evidence>
<dbReference type="PANTHER" id="PTHR48068:SF3">
    <property type="entry name" value="TRANSCRIPTION INITIATION FACTOR TFIID SUBUNIT 9"/>
    <property type="match status" value="1"/>
</dbReference>
<dbReference type="GO" id="GO:0016251">
    <property type="term" value="F:RNA polymerase II general transcription initiation factor activity"/>
    <property type="evidence" value="ECO:0007669"/>
    <property type="project" value="TreeGrafter"/>
</dbReference>
<evidence type="ECO:0000256" key="4">
    <source>
        <dbReference type="ARBA" id="ARBA00023163"/>
    </source>
</evidence>
<sequence>MEFGKMPSPKSMLKDAEMMEQILKDMEITEYEVRVVNQMLEFAFQFVTTILDDAKISKRVTVDAHDVQLAIQCWIFLLDIEERNQTLLQSVKPYSGPRLPLDRYYIYSAGRVTVLQVNVGSVFGTPSAPTRSPNPTNHVWKPSTKVGTPMSLTEPRFTVQIPASQSPAVKASVLATAAAHHTRINPSLIGSKNTIITTNMTPS</sequence>
<dbReference type="EMBL" id="VCEA01000001">
    <property type="protein sequence ID" value="KAB0366080.1"/>
    <property type="molecule type" value="Genomic_DNA"/>
</dbReference>
<evidence type="ECO:0000256" key="3">
    <source>
        <dbReference type="ARBA" id="ARBA00023015"/>
    </source>
</evidence>
<comment type="subcellular location">
    <subcellularLocation>
        <location evidence="1">Nucleus</location>
    </subcellularLocation>
</comment>
<dbReference type="SUPFAM" id="SSF47113">
    <property type="entry name" value="Histone-fold"/>
    <property type="match status" value="1"/>
</dbReference>
<comment type="caution">
    <text evidence="7">The sequence shown here is derived from an EMBL/GenBank/DDBJ whole genome shotgun (WGS) entry which is preliminary data.</text>
</comment>
<dbReference type="InterPro" id="IPR051431">
    <property type="entry name" value="TFIID_subunit_9"/>
</dbReference>
<dbReference type="GO" id="GO:0033276">
    <property type="term" value="C:transcription factor TFTC complex"/>
    <property type="evidence" value="ECO:0007669"/>
    <property type="project" value="TreeGrafter"/>
</dbReference>
<accession>A0A5N3WW82</accession>
<keyword evidence="8" id="KW-1185">Reference proteome</keyword>
<evidence type="ECO:0000256" key="2">
    <source>
        <dbReference type="ARBA" id="ARBA00007646"/>
    </source>
</evidence>
<keyword evidence="4" id="KW-0804">Transcription</keyword>
<comment type="similarity">
    <text evidence="2">Belongs to the TAF9 family.</text>
</comment>
<feature type="region of interest" description="Disordered" evidence="6">
    <location>
        <begin position="126"/>
        <end position="145"/>
    </location>
</feature>
<dbReference type="AlphaFoldDB" id="A0A5N3WW82"/>